<dbReference type="RefSeq" id="XP_073790595.1">
    <property type="nucleotide sequence ID" value="XM_073934494.1"/>
</dbReference>
<reference evidence="2" key="1">
    <citation type="submission" date="2025-08" db="UniProtKB">
        <authorList>
            <consortium name="RefSeq"/>
        </authorList>
    </citation>
    <scope>IDENTIFICATION</scope>
    <source>
        <strain evidence="2">Tuebingen</strain>
        <tissue evidence="2">Fibroblasts and whole tissue</tissue>
    </source>
</reference>
<keyword evidence="1" id="KW-1185">Reference proteome</keyword>
<name>A0AC58I8M8_DANRE</name>
<evidence type="ECO:0000313" key="2">
    <source>
        <dbReference type="RefSeq" id="XP_073790595.1"/>
    </source>
</evidence>
<sequence length="336" mass="37613">MNIANAAGRALIHKYINKLLIFCQCFTGYLFAESLSKGICHQKNIDFLIFTIMPLLVKGVFMYIIVLFHCFLPPDGDSHVSQQRATSPKTMDHFYKDFLEEQNKTFGDVSTLQPETVTNIQCTSSDSKSDQSQSPTVSESGLPEYQHKCTKSDIVNQPQPQEKSIQPVKITVSQSVGKLNSAFVQGHNGPVALSGRIKEVSDEEIKSNRETEEAIRNIPRFKNYQRGKPSKVLCVKNISPRASLAQLVSLFSRFQKDESQPILYRLLTGRLKGQAFITLADAEIAQAALDLLNGYKLLEKPLVIEFGRARSKETDLQTDETSVDPNTLSVQNNKHT</sequence>
<proteinExistence type="predicted"/>
<gene>
    <name evidence="2" type="primary">rbm41</name>
    <name evidence="2" type="synonym">zgc:101754</name>
</gene>
<evidence type="ECO:0000313" key="1">
    <source>
        <dbReference type="Proteomes" id="UP000000437"/>
    </source>
</evidence>
<organism evidence="1 2">
    <name type="scientific">Danio rerio</name>
    <name type="common">Zebrafish</name>
    <name type="synonym">Brachydanio rerio</name>
    <dbReference type="NCBI Taxonomy" id="7955"/>
    <lineage>
        <taxon>Eukaryota</taxon>
        <taxon>Metazoa</taxon>
        <taxon>Chordata</taxon>
        <taxon>Craniata</taxon>
        <taxon>Vertebrata</taxon>
        <taxon>Euteleostomi</taxon>
        <taxon>Actinopterygii</taxon>
        <taxon>Neopterygii</taxon>
        <taxon>Teleostei</taxon>
        <taxon>Ostariophysi</taxon>
        <taxon>Cypriniformes</taxon>
        <taxon>Danionidae</taxon>
        <taxon>Danioninae</taxon>
        <taxon>Danio</taxon>
    </lineage>
</organism>
<protein>
    <submittedName>
        <fullName evidence="2">RNA-binding protein 41 isoform X7</fullName>
    </submittedName>
</protein>
<dbReference type="Proteomes" id="UP000000437">
    <property type="component" value="Chromosome 21"/>
</dbReference>
<accession>A0AC58I8M8</accession>